<evidence type="ECO:0000313" key="2">
    <source>
        <dbReference type="EMBL" id="QJA99878.1"/>
    </source>
</evidence>
<gene>
    <name evidence="2" type="ORF">MM171A00787_0013</name>
    <name evidence="3" type="ORF">MM171B01451_0005</name>
</gene>
<organism evidence="2">
    <name type="scientific">viral metagenome</name>
    <dbReference type="NCBI Taxonomy" id="1070528"/>
    <lineage>
        <taxon>unclassified sequences</taxon>
        <taxon>metagenomes</taxon>
        <taxon>organismal metagenomes</taxon>
    </lineage>
</organism>
<accession>A0A6M3M533</accession>
<evidence type="ECO:0000256" key="1">
    <source>
        <dbReference type="SAM" id="Phobius"/>
    </source>
</evidence>
<evidence type="ECO:0000313" key="3">
    <source>
        <dbReference type="EMBL" id="QJB02110.1"/>
    </source>
</evidence>
<dbReference type="AlphaFoldDB" id="A0A6M3M533"/>
<feature type="transmembrane region" description="Helical" evidence="1">
    <location>
        <begin position="16"/>
        <end position="35"/>
    </location>
</feature>
<sequence>MLNVIAYLIATYSHELAWTLIVFCVLLLCLVARWGRHGPE</sequence>
<protein>
    <submittedName>
        <fullName evidence="2">Uncharacterized protein</fullName>
    </submittedName>
</protein>
<keyword evidence="1" id="KW-0812">Transmembrane</keyword>
<dbReference type="EMBL" id="MT143759">
    <property type="protein sequence ID" value="QJB02110.1"/>
    <property type="molecule type" value="Genomic_DNA"/>
</dbReference>
<dbReference type="EMBL" id="MT143672">
    <property type="protein sequence ID" value="QJA99878.1"/>
    <property type="molecule type" value="Genomic_DNA"/>
</dbReference>
<reference evidence="2" key="1">
    <citation type="submission" date="2020-03" db="EMBL/GenBank/DDBJ databases">
        <title>The deep terrestrial virosphere.</title>
        <authorList>
            <person name="Holmfeldt K."/>
            <person name="Nilsson E."/>
            <person name="Simone D."/>
            <person name="Lopez-Fernandez M."/>
            <person name="Wu X."/>
            <person name="de Brujin I."/>
            <person name="Lundin D."/>
            <person name="Andersson A."/>
            <person name="Bertilsson S."/>
            <person name="Dopson M."/>
        </authorList>
    </citation>
    <scope>NUCLEOTIDE SEQUENCE</scope>
    <source>
        <strain evidence="2">MM171A00787</strain>
        <strain evidence="3">MM171B01451</strain>
    </source>
</reference>
<name>A0A6M3M533_9ZZZZ</name>
<proteinExistence type="predicted"/>
<keyword evidence="1" id="KW-0472">Membrane</keyword>
<keyword evidence="1" id="KW-1133">Transmembrane helix</keyword>